<dbReference type="EMBL" id="AWSJ01000285">
    <property type="protein sequence ID" value="ERI07262.1"/>
    <property type="molecule type" value="Genomic_DNA"/>
</dbReference>
<proteinExistence type="predicted"/>
<evidence type="ECO:0000313" key="1">
    <source>
        <dbReference type="EMBL" id="ERI07262.1"/>
    </source>
</evidence>
<sequence length="49" mass="5671">MAVNYILYHVKNGYMHVISCFYDVFSVWVRAGRLEPQGIAAFIKFPNGF</sequence>
<gene>
    <name evidence="1" type="ORF">HMPREF0083_04637</name>
</gene>
<evidence type="ECO:0000313" key="2">
    <source>
        <dbReference type="Proteomes" id="UP000016511"/>
    </source>
</evidence>
<organism evidence="1 2">
    <name type="scientific">Aneurinibacillus aneurinilyticus ATCC 12856</name>
    <dbReference type="NCBI Taxonomy" id="649747"/>
    <lineage>
        <taxon>Bacteria</taxon>
        <taxon>Bacillati</taxon>
        <taxon>Bacillota</taxon>
        <taxon>Bacilli</taxon>
        <taxon>Bacillales</taxon>
        <taxon>Paenibacillaceae</taxon>
        <taxon>Aneurinibacillus group</taxon>
        <taxon>Aneurinibacillus</taxon>
    </lineage>
</organism>
<comment type="caution">
    <text evidence="1">The sequence shown here is derived from an EMBL/GenBank/DDBJ whole genome shotgun (WGS) entry which is preliminary data.</text>
</comment>
<keyword evidence="2" id="KW-1185">Reference proteome</keyword>
<reference evidence="1 2" key="1">
    <citation type="submission" date="2013-08" db="EMBL/GenBank/DDBJ databases">
        <authorList>
            <person name="Weinstock G."/>
            <person name="Sodergren E."/>
            <person name="Wylie T."/>
            <person name="Fulton L."/>
            <person name="Fulton R."/>
            <person name="Fronick C."/>
            <person name="O'Laughlin M."/>
            <person name="Godfrey J."/>
            <person name="Miner T."/>
            <person name="Herter B."/>
            <person name="Appelbaum E."/>
            <person name="Cordes M."/>
            <person name="Lek S."/>
            <person name="Wollam A."/>
            <person name="Pepin K.H."/>
            <person name="Palsikar V.B."/>
            <person name="Mitreva M."/>
            <person name="Wilson R.K."/>
        </authorList>
    </citation>
    <scope>NUCLEOTIDE SEQUENCE [LARGE SCALE GENOMIC DNA]</scope>
    <source>
        <strain evidence="1 2">ATCC 12856</strain>
    </source>
</reference>
<dbReference type="AlphaFoldDB" id="U1Y550"/>
<dbReference type="HOGENOM" id="CLU_3131703_0_0_9"/>
<dbReference type="Proteomes" id="UP000016511">
    <property type="component" value="Unassembled WGS sequence"/>
</dbReference>
<protein>
    <submittedName>
        <fullName evidence="1">Uncharacterized protein</fullName>
    </submittedName>
</protein>
<name>U1Y550_ANEAE</name>
<accession>U1Y550</accession>